<dbReference type="EMBL" id="CADIJO010000025">
    <property type="protein sequence ID" value="CAB3734977.1"/>
    <property type="molecule type" value="Genomic_DNA"/>
</dbReference>
<evidence type="ECO:0008006" key="5">
    <source>
        <dbReference type="Google" id="ProtNLM"/>
    </source>
</evidence>
<accession>A0A6S7AJY2</accession>
<evidence type="ECO:0000313" key="3">
    <source>
        <dbReference type="EMBL" id="CAB3734977.1"/>
    </source>
</evidence>
<sequence>MAISRFSLCVASACWAVTIGAAVFAQSDAHADKLKGCAAKTDQIEKELDIAQRAHADNARIAGLRVALEKSKQCDDKSLARERADKVAEKQTKVEERQATLDRETRNGDAKRINRAKEKLDHANAELAEARAAQDS</sequence>
<dbReference type="InterPro" id="IPR009468">
    <property type="entry name" value="DUF1090"/>
</dbReference>
<protein>
    <recommendedName>
        <fullName evidence="5">Protein YqjC</fullName>
    </recommendedName>
</protein>
<feature type="signal peptide" evidence="2">
    <location>
        <begin position="1"/>
        <end position="21"/>
    </location>
</feature>
<proteinExistence type="predicted"/>
<reference evidence="3 4" key="1">
    <citation type="submission" date="2020-04" db="EMBL/GenBank/DDBJ databases">
        <authorList>
            <person name="De Canck E."/>
        </authorList>
    </citation>
    <scope>NUCLEOTIDE SEQUENCE [LARGE SCALE GENOMIC DNA]</scope>
    <source>
        <strain evidence="3 4">LMG 3458</strain>
    </source>
</reference>
<dbReference type="Pfam" id="PF06476">
    <property type="entry name" value="DUF1090"/>
    <property type="match status" value="1"/>
</dbReference>
<evidence type="ECO:0000256" key="2">
    <source>
        <dbReference type="SAM" id="SignalP"/>
    </source>
</evidence>
<feature type="region of interest" description="Disordered" evidence="1">
    <location>
        <begin position="79"/>
        <end position="122"/>
    </location>
</feature>
<evidence type="ECO:0000313" key="4">
    <source>
        <dbReference type="Proteomes" id="UP000494111"/>
    </source>
</evidence>
<keyword evidence="2" id="KW-0732">Signal</keyword>
<evidence type="ECO:0000256" key="1">
    <source>
        <dbReference type="SAM" id="MobiDB-lite"/>
    </source>
</evidence>
<dbReference type="Proteomes" id="UP000494111">
    <property type="component" value="Unassembled WGS sequence"/>
</dbReference>
<dbReference type="RefSeq" id="WP_175190718.1">
    <property type="nucleotide sequence ID" value="NZ_CADIJO010000025.1"/>
</dbReference>
<gene>
    <name evidence="3" type="ORF">LMG3458_05198</name>
</gene>
<organism evidence="3 4">
    <name type="scientific">Achromobacter deleyi</name>
    <dbReference type="NCBI Taxonomy" id="1353891"/>
    <lineage>
        <taxon>Bacteria</taxon>
        <taxon>Pseudomonadati</taxon>
        <taxon>Pseudomonadota</taxon>
        <taxon>Betaproteobacteria</taxon>
        <taxon>Burkholderiales</taxon>
        <taxon>Alcaligenaceae</taxon>
        <taxon>Achromobacter</taxon>
    </lineage>
</organism>
<name>A0A6S7AJY2_9BURK</name>
<dbReference type="AlphaFoldDB" id="A0A6S7AJY2"/>
<feature type="chain" id="PRO_5029006001" description="Protein YqjC" evidence="2">
    <location>
        <begin position="22"/>
        <end position="136"/>
    </location>
</feature>